<dbReference type="OrthoDB" id="5293590at2"/>
<evidence type="ECO:0000259" key="1">
    <source>
        <dbReference type="PROSITE" id="PS50404"/>
    </source>
</evidence>
<proteinExistence type="predicted"/>
<dbReference type="Pfam" id="PF00043">
    <property type="entry name" value="GST_C"/>
    <property type="match status" value="1"/>
</dbReference>
<sequence length="211" mass="23260">MKLYDGAWAPSPRRVRIFLAEKGIEIERVVLDLRHGEHLEPDYAGINPQRQLPSLLLDDGTLIDDSIAICRYFEALQPDPPLFGGTPREIGLVEAWLRRIEHDCFQAVAIALRNRSPAFAGRAVSGQWPPIEQIPALVDRGRCMWDAFATVLDGHLADQAYIAGDDFTMADIAGLAAIDFGIDTRMPDPREGRPALARWHAAVAARPSASA</sequence>
<evidence type="ECO:0000259" key="2">
    <source>
        <dbReference type="PROSITE" id="PS50405"/>
    </source>
</evidence>
<dbReference type="InterPro" id="IPR004046">
    <property type="entry name" value="GST_C"/>
</dbReference>
<comment type="caution">
    <text evidence="3">The sequence shown here is derived from an EMBL/GenBank/DDBJ whole genome shotgun (WGS) entry which is preliminary data.</text>
</comment>
<dbReference type="Gene3D" id="1.20.1050.10">
    <property type="match status" value="1"/>
</dbReference>
<dbReference type="PROSITE" id="PS50405">
    <property type="entry name" value="GST_CTER"/>
    <property type="match status" value="1"/>
</dbReference>
<gene>
    <name evidence="3" type="ORF">COO09_00950</name>
</gene>
<dbReference type="GO" id="GO:0016740">
    <property type="term" value="F:transferase activity"/>
    <property type="evidence" value="ECO:0007669"/>
    <property type="project" value="UniProtKB-KW"/>
</dbReference>
<dbReference type="SFLD" id="SFLDS00019">
    <property type="entry name" value="Glutathione_Transferase_(cytos"/>
    <property type="match status" value="1"/>
</dbReference>
<evidence type="ECO:0000313" key="3">
    <source>
        <dbReference type="EMBL" id="PCE44233.1"/>
    </source>
</evidence>
<dbReference type="Gene3D" id="3.40.30.10">
    <property type="entry name" value="Glutaredoxin"/>
    <property type="match status" value="1"/>
</dbReference>
<dbReference type="InterPro" id="IPR036282">
    <property type="entry name" value="Glutathione-S-Trfase_C_sf"/>
</dbReference>
<dbReference type="AlphaFoldDB" id="A0A2A4G388"/>
<evidence type="ECO:0000313" key="4">
    <source>
        <dbReference type="Proteomes" id="UP000218934"/>
    </source>
</evidence>
<dbReference type="PROSITE" id="PS50404">
    <property type="entry name" value="GST_NTER"/>
    <property type="match status" value="1"/>
</dbReference>
<dbReference type="CDD" id="cd03051">
    <property type="entry name" value="GST_N_GTT2_like"/>
    <property type="match status" value="1"/>
</dbReference>
<reference evidence="3 4" key="1">
    <citation type="submission" date="2017-09" db="EMBL/GenBank/DDBJ databases">
        <title>The Catabolism of 3,6-Dichlorosalicylic acid is Initiated by the Cytochrome P450 Monooxygenase DsmABC in Rhizorhabdus dicambivorans Ndbn-20.</title>
        <authorList>
            <person name="Na L."/>
        </authorList>
    </citation>
    <scope>NUCLEOTIDE SEQUENCE [LARGE SCALE GENOMIC DNA]</scope>
    <source>
        <strain evidence="3 4">Ndbn-20m</strain>
    </source>
</reference>
<dbReference type="InterPro" id="IPR034345">
    <property type="entry name" value="Gtt2-like_N"/>
</dbReference>
<protein>
    <submittedName>
        <fullName evidence="3">Glutathione S-transferase family protein</fullName>
    </submittedName>
</protein>
<feature type="domain" description="GST C-terminal" evidence="2">
    <location>
        <begin position="86"/>
        <end position="211"/>
    </location>
</feature>
<dbReference type="EMBL" id="NWUF01000001">
    <property type="protein sequence ID" value="PCE44233.1"/>
    <property type="molecule type" value="Genomic_DNA"/>
</dbReference>
<dbReference type="SUPFAM" id="SSF47616">
    <property type="entry name" value="GST C-terminal domain-like"/>
    <property type="match status" value="1"/>
</dbReference>
<dbReference type="Proteomes" id="UP000218934">
    <property type="component" value="Unassembled WGS sequence"/>
</dbReference>
<dbReference type="SUPFAM" id="SSF52833">
    <property type="entry name" value="Thioredoxin-like"/>
    <property type="match status" value="1"/>
</dbReference>
<dbReference type="PANTHER" id="PTHR44051">
    <property type="entry name" value="GLUTATHIONE S-TRANSFERASE-RELATED"/>
    <property type="match status" value="1"/>
</dbReference>
<dbReference type="InterPro" id="IPR040079">
    <property type="entry name" value="Glutathione_S-Trfase"/>
</dbReference>
<dbReference type="KEGG" id="rdi:CMV14_11565"/>
<dbReference type="Pfam" id="PF13409">
    <property type="entry name" value="GST_N_2"/>
    <property type="match status" value="1"/>
</dbReference>
<accession>A0A2A4G388</accession>
<dbReference type="RefSeq" id="WP_066959037.1">
    <property type="nucleotide sequence ID" value="NZ_CP023449.1"/>
</dbReference>
<dbReference type="PANTHER" id="PTHR44051:SF8">
    <property type="entry name" value="GLUTATHIONE S-TRANSFERASE GSTA"/>
    <property type="match status" value="1"/>
</dbReference>
<keyword evidence="3" id="KW-0808">Transferase</keyword>
<dbReference type="InterPro" id="IPR004045">
    <property type="entry name" value="Glutathione_S-Trfase_N"/>
</dbReference>
<keyword evidence="4" id="KW-1185">Reference proteome</keyword>
<dbReference type="InterPro" id="IPR036249">
    <property type="entry name" value="Thioredoxin-like_sf"/>
</dbReference>
<feature type="domain" description="GST N-terminal" evidence="1">
    <location>
        <begin position="1"/>
        <end position="81"/>
    </location>
</feature>
<dbReference type="InterPro" id="IPR010987">
    <property type="entry name" value="Glutathione-S-Trfase_C-like"/>
</dbReference>
<organism evidence="3 4">
    <name type="scientific">Rhizorhabdus dicambivorans</name>
    <dbReference type="NCBI Taxonomy" id="1850238"/>
    <lineage>
        <taxon>Bacteria</taxon>
        <taxon>Pseudomonadati</taxon>
        <taxon>Pseudomonadota</taxon>
        <taxon>Alphaproteobacteria</taxon>
        <taxon>Sphingomonadales</taxon>
        <taxon>Sphingomonadaceae</taxon>
        <taxon>Rhizorhabdus</taxon>
    </lineage>
</organism>
<name>A0A2A4G388_9SPHN</name>
<dbReference type="SFLD" id="SFLDG00358">
    <property type="entry name" value="Main_(cytGST)"/>
    <property type="match status" value="1"/>
</dbReference>